<dbReference type="InterPro" id="IPR001846">
    <property type="entry name" value="VWF_type-D"/>
</dbReference>
<dbReference type="AlphaFoldDB" id="A0AA88T590"/>
<dbReference type="SMART" id="SM00241">
    <property type="entry name" value="ZP"/>
    <property type="match status" value="1"/>
</dbReference>
<accession>A0AA88T590</accession>
<reference evidence="6" key="1">
    <citation type="submission" date="2023-07" db="EMBL/GenBank/DDBJ databases">
        <title>Chromosome-level Genome Assembly of Striped Snakehead (Channa striata).</title>
        <authorList>
            <person name="Liu H."/>
        </authorList>
    </citation>
    <scope>NUCLEOTIDE SEQUENCE</scope>
    <source>
        <strain evidence="6">Gz</strain>
        <tissue evidence="6">Muscle</tissue>
    </source>
</reference>
<dbReference type="InterPro" id="IPR055355">
    <property type="entry name" value="ZP-C"/>
</dbReference>
<sequence>MLHPLIYLSALSLLAGADEYQSATVSSVLNISSCPTTFYGQTYQQIYVNFTSETLSICFNDFYNPQTRGDCVVGPQAKIDSVLLGISTRDSYTENGLMSRVPTIKNRLECYLVLYMYHGTSATVFHMGNFGTQTTLGLGTFIYDSVEFESQVNGSIVDSWNFTYSTFADISRCRYSGQMYKPGTSVVLSSSGSCLNVSCNETAALSIQPITDNSSSTVTTITDSTPTCTVTGPTVMDLKGQVNSVQDRCAYSLMSAPSLPDFLVLGNFQERRRKDVSFLDSVTLRLDGSGVLIHLEQGGRVRLDDTTLNLNSSTQLVHGVELSKDQTGVTAKVSLSNYTTSVFFDGYTAQISLTGPGLLSHISGLCGNSSSSLGEVRLPNYSVSGCEIQYNDTADSTINCTTMTERCNLLKESPFTTCNSLIDPQPYVTACTNTLCKYPAVDGLSCQFLKAYSRVCSLQNNKTVGDWWSKAGCSPLQAFCQNRTCSPHEFCGQRTDGGETRCFCRALFASTYTSTNTLGGPTVCSQNSASLSLVGCLLEDKGIDYSTLHLNDQTCRGRMDEQTHMVTFSFNGSNTCGAVVTTNGSQIIYKNTITNQNSSSDIITRHDQVYVDFSCVQTQPDIKTMSFTIKDSSVIVHVTSGAWSYILTMKAYTDAKRTDAVQPSTEVQLDQRIWVELKTDGLDGSLVAMVTDSCWATSEPCANPADQTVKVEGNGRGTSNYFTFNMFQFTGNSGDIYLHCKLQLCVKQNNSCVPVCNGASRRRRSFRPEDEAAAFITMAWTH</sequence>
<dbReference type="InterPro" id="IPR014853">
    <property type="entry name" value="VWF/SSPO/ZAN-like_Cys-rich_dom"/>
</dbReference>
<feature type="chain" id="PRO_5041640905" evidence="3">
    <location>
        <begin position="18"/>
        <end position="782"/>
    </location>
</feature>
<feature type="domain" description="ZP" evidence="4">
    <location>
        <begin position="523"/>
        <end position="763"/>
    </location>
</feature>
<organism evidence="6 7">
    <name type="scientific">Channa striata</name>
    <name type="common">Snakehead murrel</name>
    <name type="synonym">Ophicephalus striatus</name>
    <dbReference type="NCBI Taxonomy" id="64152"/>
    <lineage>
        <taxon>Eukaryota</taxon>
        <taxon>Metazoa</taxon>
        <taxon>Chordata</taxon>
        <taxon>Craniata</taxon>
        <taxon>Vertebrata</taxon>
        <taxon>Euteleostomi</taxon>
        <taxon>Actinopterygii</taxon>
        <taxon>Neopterygii</taxon>
        <taxon>Teleostei</taxon>
        <taxon>Neoteleostei</taxon>
        <taxon>Acanthomorphata</taxon>
        <taxon>Anabantaria</taxon>
        <taxon>Anabantiformes</taxon>
        <taxon>Channoidei</taxon>
        <taxon>Channidae</taxon>
        <taxon>Channa</taxon>
    </lineage>
</organism>
<name>A0AA88T590_CHASR</name>
<keyword evidence="2" id="KW-1015">Disulfide bond</keyword>
<keyword evidence="7" id="KW-1185">Reference proteome</keyword>
<evidence type="ECO:0000256" key="3">
    <source>
        <dbReference type="SAM" id="SignalP"/>
    </source>
</evidence>
<dbReference type="PANTHER" id="PTHR14002:SF50">
    <property type="entry name" value="ALPHA-TECTORIN-LIKE-RELATED"/>
    <property type="match status" value="1"/>
</dbReference>
<dbReference type="PANTHER" id="PTHR14002">
    <property type="entry name" value="ENDOGLIN/TGF-BETA RECEPTOR TYPE III"/>
    <property type="match status" value="1"/>
</dbReference>
<evidence type="ECO:0000313" key="7">
    <source>
        <dbReference type="Proteomes" id="UP001187415"/>
    </source>
</evidence>
<dbReference type="PROSITE" id="PS51034">
    <property type="entry name" value="ZP_2"/>
    <property type="match status" value="1"/>
</dbReference>
<proteinExistence type="predicted"/>
<evidence type="ECO:0000256" key="2">
    <source>
        <dbReference type="ARBA" id="ARBA00023157"/>
    </source>
</evidence>
<feature type="domain" description="VWFD" evidence="5">
    <location>
        <begin position="226"/>
        <end position="408"/>
    </location>
</feature>
<evidence type="ECO:0000259" key="5">
    <source>
        <dbReference type="PROSITE" id="PS51233"/>
    </source>
</evidence>
<evidence type="ECO:0000256" key="1">
    <source>
        <dbReference type="ARBA" id="ARBA00022729"/>
    </source>
</evidence>
<comment type="caution">
    <text evidence="6">The sequence shown here is derived from an EMBL/GenBank/DDBJ whole genome shotgun (WGS) entry which is preliminary data.</text>
</comment>
<evidence type="ECO:0000313" key="6">
    <source>
        <dbReference type="EMBL" id="KAK2863432.1"/>
    </source>
</evidence>
<dbReference type="Pfam" id="PF23344">
    <property type="entry name" value="ZP-N"/>
    <property type="match status" value="1"/>
</dbReference>
<dbReference type="EMBL" id="JAUPFM010000001">
    <property type="protein sequence ID" value="KAK2863432.1"/>
    <property type="molecule type" value="Genomic_DNA"/>
</dbReference>
<gene>
    <name evidence="6" type="ORF">Q5P01_002965</name>
</gene>
<dbReference type="Proteomes" id="UP001187415">
    <property type="component" value="Unassembled WGS sequence"/>
</dbReference>
<dbReference type="InterPro" id="IPR001507">
    <property type="entry name" value="ZP_dom"/>
</dbReference>
<dbReference type="PROSITE" id="PS51233">
    <property type="entry name" value="VWFD"/>
    <property type="match status" value="1"/>
</dbReference>
<dbReference type="SMART" id="SM00832">
    <property type="entry name" value="C8"/>
    <property type="match status" value="1"/>
</dbReference>
<dbReference type="InterPro" id="IPR055356">
    <property type="entry name" value="ZP-N"/>
</dbReference>
<dbReference type="Pfam" id="PF00100">
    <property type="entry name" value="Zona_pellucida"/>
    <property type="match status" value="1"/>
</dbReference>
<evidence type="ECO:0000259" key="4">
    <source>
        <dbReference type="PROSITE" id="PS51034"/>
    </source>
</evidence>
<dbReference type="Gene3D" id="2.60.40.4100">
    <property type="entry name" value="Zona pellucida, ZP-C domain"/>
    <property type="match status" value="1"/>
</dbReference>
<protein>
    <submittedName>
        <fullName evidence="6">Uncharacterized protein</fullName>
    </submittedName>
</protein>
<dbReference type="InterPro" id="IPR042235">
    <property type="entry name" value="ZP-C_dom"/>
</dbReference>
<dbReference type="Pfam" id="PF08742">
    <property type="entry name" value="C8"/>
    <property type="match status" value="1"/>
</dbReference>
<feature type="signal peptide" evidence="3">
    <location>
        <begin position="1"/>
        <end position="17"/>
    </location>
</feature>
<dbReference type="Gene3D" id="2.60.40.3210">
    <property type="entry name" value="Zona pellucida, ZP-N domain"/>
    <property type="match status" value="1"/>
</dbReference>
<keyword evidence="1 3" id="KW-0732">Signal</keyword>